<feature type="transmembrane region" description="Helical" evidence="1">
    <location>
        <begin position="247"/>
        <end position="270"/>
    </location>
</feature>
<accession>A0A291RUU8</accession>
<keyword evidence="1" id="KW-1133">Transmembrane helix</keyword>
<dbReference type="KEGG" id="ntp:CRH09_37750"/>
<feature type="transmembrane region" description="Helical" evidence="1">
    <location>
        <begin position="417"/>
        <end position="438"/>
    </location>
</feature>
<reference evidence="2 3" key="1">
    <citation type="submission" date="2017-10" db="EMBL/GenBank/DDBJ databases">
        <title>Comparative genomics between pathogenic Norcardia.</title>
        <authorList>
            <person name="Zeng L."/>
        </authorList>
    </citation>
    <scope>NUCLEOTIDE SEQUENCE [LARGE SCALE GENOMIC DNA]</scope>
    <source>
        <strain evidence="2 3">NC_YFY_NT001</strain>
    </source>
</reference>
<evidence type="ECO:0000313" key="3">
    <source>
        <dbReference type="Proteomes" id="UP000221961"/>
    </source>
</evidence>
<keyword evidence="1" id="KW-0812">Transmembrane</keyword>
<evidence type="ECO:0000313" key="2">
    <source>
        <dbReference type="EMBL" id="ATL71070.1"/>
    </source>
</evidence>
<sequence length="445" mass="46871">MIMARTGQPRLDELSPRAAAAAVRRQLDATDLRAFVRSSPAKLIAMGLLLLGLCLIAGAVTAATVSNRQQALDHLLDQAEPDANSAQRLYTSLSVADAAAGTAFISGGLEPKPVRDRYTQAIGDAAAELITQAATGAGETDARLRTGLSTELPVYTGVIETARANNRDGHPVGAAYLSEASNLMQTTMLPMAQELQEHRSAAITDIQRRHVQPPWPAIVLPVLALGALVVVQVYLARRWNRMLNPGLLLASGTLVILLAWTVIAGSLSAISTTEGRDNGTVPTSDLTESRILAQQARSAETLKLVRRDASGDYDHTYDDATAKLTGLLDAYPKHHPGADDVAAARAALDRWRGAHQRMNDALARGDFPGAAAVAIGSGPSEAAAAVDALDAALANGITKARETLRSDISAAARSLDFLSPGAIVLSVVAALCVLGGLWPRLREYR</sequence>
<evidence type="ECO:0000256" key="1">
    <source>
        <dbReference type="SAM" id="Phobius"/>
    </source>
</evidence>
<dbReference type="Proteomes" id="UP000221961">
    <property type="component" value="Chromosome"/>
</dbReference>
<name>A0A291RUU8_9NOCA</name>
<evidence type="ECO:0008006" key="4">
    <source>
        <dbReference type="Google" id="ProtNLM"/>
    </source>
</evidence>
<protein>
    <recommendedName>
        <fullName evidence="4">Secreted protein</fullName>
    </recommendedName>
</protein>
<feature type="transmembrane region" description="Helical" evidence="1">
    <location>
        <begin position="43"/>
        <end position="65"/>
    </location>
</feature>
<keyword evidence="1" id="KW-0472">Membrane</keyword>
<feature type="transmembrane region" description="Helical" evidence="1">
    <location>
        <begin position="215"/>
        <end position="235"/>
    </location>
</feature>
<proteinExistence type="predicted"/>
<organism evidence="2 3">
    <name type="scientific">Nocardia terpenica</name>
    <dbReference type="NCBI Taxonomy" id="455432"/>
    <lineage>
        <taxon>Bacteria</taxon>
        <taxon>Bacillati</taxon>
        <taxon>Actinomycetota</taxon>
        <taxon>Actinomycetes</taxon>
        <taxon>Mycobacteriales</taxon>
        <taxon>Nocardiaceae</taxon>
        <taxon>Nocardia</taxon>
    </lineage>
</organism>
<dbReference type="EMBL" id="CP023778">
    <property type="protein sequence ID" value="ATL71070.1"/>
    <property type="molecule type" value="Genomic_DNA"/>
</dbReference>
<dbReference type="AlphaFoldDB" id="A0A291RUU8"/>
<gene>
    <name evidence="2" type="ORF">CRH09_37750</name>
</gene>